<dbReference type="InterPro" id="IPR024983">
    <property type="entry name" value="CHAT_dom"/>
</dbReference>
<dbReference type="PANTHER" id="PTHR10098">
    <property type="entry name" value="RAPSYN-RELATED"/>
    <property type="match status" value="1"/>
</dbReference>
<accession>A0ABN1J9N1</accession>
<comment type="caution">
    <text evidence="3">The sequence shown here is derived from an EMBL/GenBank/DDBJ whole genome shotgun (WGS) entry which is preliminary data.</text>
</comment>
<dbReference type="Proteomes" id="UP001501758">
    <property type="component" value="Unassembled WGS sequence"/>
</dbReference>
<organism evidence="3 4">
    <name type="scientific">Aquimarina litoralis</name>
    <dbReference type="NCBI Taxonomy" id="584605"/>
    <lineage>
        <taxon>Bacteria</taxon>
        <taxon>Pseudomonadati</taxon>
        <taxon>Bacteroidota</taxon>
        <taxon>Flavobacteriia</taxon>
        <taxon>Flavobacteriales</taxon>
        <taxon>Flavobacteriaceae</taxon>
        <taxon>Aquimarina</taxon>
    </lineage>
</organism>
<protein>
    <recommendedName>
        <fullName evidence="2">CHAT domain-containing protein</fullName>
    </recommendedName>
</protein>
<dbReference type="SUPFAM" id="SSF48452">
    <property type="entry name" value="TPR-like"/>
    <property type="match status" value="2"/>
</dbReference>
<evidence type="ECO:0000256" key="1">
    <source>
        <dbReference type="SAM" id="Phobius"/>
    </source>
</evidence>
<evidence type="ECO:0000313" key="4">
    <source>
        <dbReference type="Proteomes" id="UP001501758"/>
    </source>
</evidence>
<keyword evidence="1" id="KW-0812">Transmembrane</keyword>
<dbReference type="Pfam" id="PF13181">
    <property type="entry name" value="TPR_8"/>
    <property type="match status" value="2"/>
</dbReference>
<evidence type="ECO:0000313" key="3">
    <source>
        <dbReference type="EMBL" id="GAA0733135.1"/>
    </source>
</evidence>
<keyword evidence="1" id="KW-0472">Membrane</keyword>
<proteinExistence type="predicted"/>
<feature type="transmembrane region" description="Helical" evidence="1">
    <location>
        <begin position="12"/>
        <end position="30"/>
    </location>
</feature>
<feature type="domain" description="CHAT" evidence="2">
    <location>
        <begin position="613"/>
        <end position="874"/>
    </location>
</feature>
<dbReference type="InterPro" id="IPR019734">
    <property type="entry name" value="TPR_rpt"/>
</dbReference>
<evidence type="ECO:0000259" key="2">
    <source>
        <dbReference type="Pfam" id="PF12770"/>
    </source>
</evidence>
<dbReference type="InterPro" id="IPR011990">
    <property type="entry name" value="TPR-like_helical_dom_sf"/>
</dbReference>
<keyword evidence="4" id="KW-1185">Reference proteome</keyword>
<reference evidence="3 4" key="1">
    <citation type="journal article" date="2019" name="Int. J. Syst. Evol. Microbiol.">
        <title>The Global Catalogue of Microorganisms (GCM) 10K type strain sequencing project: providing services to taxonomists for standard genome sequencing and annotation.</title>
        <authorList>
            <consortium name="The Broad Institute Genomics Platform"/>
            <consortium name="The Broad Institute Genome Sequencing Center for Infectious Disease"/>
            <person name="Wu L."/>
            <person name="Ma J."/>
        </authorList>
    </citation>
    <scope>NUCLEOTIDE SEQUENCE [LARGE SCALE GENOMIC DNA]</scope>
    <source>
        <strain evidence="3 4">JCM 15974</strain>
    </source>
</reference>
<gene>
    <name evidence="3" type="ORF">GCM10009430_47040</name>
</gene>
<dbReference type="Pfam" id="PF12770">
    <property type="entry name" value="CHAT"/>
    <property type="match status" value="1"/>
</dbReference>
<dbReference type="EMBL" id="BAAAGE010000007">
    <property type="protein sequence ID" value="GAA0733135.1"/>
    <property type="molecule type" value="Genomic_DNA"/>
</dbReference>
<dbReference type="Gene3D" id="1.25.40.10">
    <property type="entry name" value="Tetratricopeptide repeat domain"/>
    <property type="match status" value="2"/>
</dbReference>
<sequence>MLNKINVRVLRIILFFLPIVTFGQGISSILDSIHQLPGTDFSKLTIYSVHLEEYKKANNYSQLGYDAHQLAKWIHKEKKWDKAIELVKVAYEARAIASPYNVKLHKASCYNYANYHRRKGNLHVGIKYFKKMLALGGANFLKGRALAHIGDSYDILGDYHKAIEYQNQSFEYFNPEKHLKYIIRTHNRIGVSYRNIRSKASAEKSIHHFLIADSIIAQSKLPFKIDQYSIYNNLGTIYIEVVDLKDISKGINYLKKALEIAKEEDFTSKLSRIYFNLAIAYIEVNKTISSEYFDKALQYSKHLPSLVPSIYFGLGIKDIDEQQFLKAQENFAIAFSYHFGIDKPDIYWLPKKDLMKNIVNKAYFLQVLKEKLNTWILLAKKENNPSYFHEAIKTAFTCDVLVDLLLKEEISNNSKLLWRNLASEIYVMVLEACYGLNKTDDAFYFMEKGKALLLTQQIISKNNTIPDELLDKENNIKNNITTLQTKLITTAANKKDSIASIIFSEKLRLESFTDSLSLIYPKYFSSKYLPSIIALSELKLLDNEVAVEYIMEKHVDGADFEAYGLLISHNDVKLFKINNLKQLEKNIYSLRKQLNKPFTTEEEILYYKKVSYSIYQSLFPKEIQSFLRNKKITICSDYILNHIPFEGLITDLTKDTYFIEEAEINYVYSFSFMKENALVQREASKDLLGIAPVHFNNEQTTLSKSLEEISAAHSYYSGDILSEKEATKDNFLKTLDQYKIIHLATHANASDSLNPWIAFRNDKLYHQELGTVKNNADLVVLSACNTSLGKISRGEGIMSLARGFFRSGANTVIPSLWSTNDKATVTITADFYKNLSEGQTKSEALRTAKLNYLHNNTDAEASPHYWASMILIGDTGTLLPQSNNLWMFLLAFGIVIIIIFYFFLKKSKNS</sequence>
<name>A0ABN1J9N1_9FLAO</name>
<keyword evidence="1" id="KW-1133">Transmembrane helix</keyword>
<feature type="transmembrane region" description="Helical" evidence="1">
    <location>
        <begin position="885"/>
        <end position="904"/>
    </location>
</feature>